<protein>
    <submittedName>
        <fullName evidence="1">Hypp7610 protein</fullName>
    </submittedName>
</protein>
<reference evidence="1" key="1">
    <citation type="submission" date="2022-01" db="EMBL/GenBank/DDBJ databases">
        <authorList>
            <person name="Braso-Vives M."/>
        </authorList>
    </citation>
    <scope>NUCLEOTIDE SEQUENCE</scope>
</reference>
<proteinExistence type="predicted"/>
<dbReference type="AlphaFoldDB" id="A0A8J9Z1L3"/>
<accession>A0A8J9Z1L3</accession>
<dbReference type="Proteomes" id="UP000838412">
    <property type="component" value="Chromosome 15"/>
</dbReference>
<dbReference type="PANTHER" id="PTHR11505">
    <property type="entry name" value="L1 TRANSPOSABLE ELEMENT-RELATED"/>
    <property type="match status" value="1"/>
</dbReference>
<keyword evidence="2" id="KW-1185">Reference proteome</keyword>
<name>A0A8J9Z1L3_BRALA</name>
<dbReference type="EMBL" id="OV696700">
    <property type="protein sequence ID" value="CAH1245936.1"/>
    <property type="molecule type" value="Genomic_DNA"/>
</dbReference>
<evidence type="ECO:0000313" key="1">
    <source>
        <dbReference type="EMBL" id="CAH1245936.1"/>
    </source>
</evidence>
<dbReference type="OrthoDB" id="10066957at2759"/>
<gene>
    <name evidence="1" type="primary">Hypp7610</name>
    <name evidence="1" type="ORF">BLAG_LOCUS8119</name>
</gene>
<dbReference type="InterPro" id="IPR004244">
    <property type="entry name" value="Transposase_22"/>
</dbReference>
<organism evidence="1 2">
    <name type="scientific">Branchiostoma lanceolatum</name>
    <name type="common">Common lancelet</name>
    <name type="synonym">Amphioxus lanceolatum</name>
    <dbReference type="NCBI Taxonomy" id="7740"/>
    <lineage>
        <taxon>Eukaryota</taxon>
        <taxon>Metazoa</taxon>
        <taxon>Chordata</taxon>
        <taxon>Cephalochordata</taxon>
        <taxon>Leptocardii</taxon>
        <taxon>Amphioxiformes</taxon>
        <taxon>Branchiostomatidae</taxon>
        <taxon>Branchiostoma</taxon>
    </lineage>
</organism>
<evidence type="ECO:0000313" key="2">
    <source>
        <dbReference type="Proteomes" id="UP000838412"/>
    </source>
</evidence>
<sequence length="269" mass="30627">MEALLIKLEELKTENSSNFSKLSDKMDEMKSEMKRMGDSVSLHDDKLKEQARYIAELQAKIEVLETRQFDSEQYSRKNCLRVWGLPSNYDNKEILGKFLEFAKSTLKVDMSMRDIDNIHYLGKGTGRHVIVKFSTFLAKRKVYEARRVLKGVRNEDGQFISLRPDLSPASRILLAQAKQLVSSDGKDNKPFSSVWVTVEGKIWATRGDKRLHLTGPQDLDYVPAGTAGENSILRRKTGAKRLASTSPESRPDMKRVNVFEQLPVDETCP</sequence>